<dbReference type="Proteomes" id="UP000735302">
    <property type="component" value="Unassembled WGS sequence"/>
</dbReference>
<feature type="region of interest" description="Disordered" evidence="9">
    <location>
        <begin position="284"/>
        <end position="375"/>
    </location>
</feature>
<dbReference type="PANTHER" id="PTHR24230">
    <property type="entry name" value="G-PROTEIN COUPLED RECEPTOR"/>
    <property type="match status" value="1"/>
</dbReference>
<keyword evidence="7" id="KW-0675">Receptor</keyword>
<keyword evidence="5" id="KW-0297">G-protein coupled receptor</keyword>
<evidence type="ECO:0000256" key="3">
    <source>
        <dbReference type="ARBA" id="ARBA00022692"/>
    </source>
</evidence>
<sequence>MVNREVVSNLSFQLHGLEDSIFSLEQDPEADRLVAVSAAIQRYYLWVLAGVGIPANILAILGVLSLGHVLPAALLVLYLSATDAIALLLKLLANQIALHNMYIGRIGCKLEFAVVCFSTLANWILVGIAVNRFLWLRRRRMLRQRRGQVDESGKVNGRLDGTVRGEREAPTCKNTPLNFLFGSLWITDELGLVSFTNKGISRAVFVGSSLLFGGYGAVFFIMRDADVTGHSCGTYGRYVWFWKNVWYYINTGLFFFIPFTVILILTVISVHWLLLEKRTAQTGVQTSKAKEEKDETPKTIEEPTVDDKDGKITENGEQQAKDKDNVIAEQDPTQNPTDNLHDSINKDAPGDEDKGAAQMNEGNKDQESSVQSGETIDTRNQRTLTAMMVLAATFFLFLSLPGCIFYLTHRPTSDAVLRSKWHLFEQIQFILVDGSHALNFFIYFLAVKAFRESLIRLVKCRGKGSYSPQN</sequence>
<name>A0AAV3XAA9_9GAST</name>
<keyword evidence="2" id="KW-1003">Cell membrane</keyword>
<keyword evidence="3 10" id="KW-0812">Transmembrane</keyword>
<evidence type="ECO:0000256" key="5">
    <source>
        <dbReference type="ARBA" id="ARBA00023040"/>
    </source>
</evidence>
<dbReference type="PROSITE" id="PS00237">
    <property type="entry name" value="G_PROTEIN_RECEP_F1_1"/>
    <property type="match status" value="1"/>
</dbReference>
<keyword evidence="8" id="KW-0807">Transducer</keyword>
<dbReference type="GO" id="GO:0007218">
    <property type="term" value="P:neuropeptide signaling pathway"/>
    <property type="evidence" value="ECO:0007669"/>
    <property type="project" value="TreeGrafter"/>
</dbReference>
<evidence type="ECO:0000256" key="2">
    <source>
        <dbReference type="ARBA" id="ARBA00022475"/>
    </source>
</evidence>
<comment type="caution">
    <text evidence="11">The sequence shown here is derived from an EMBL/GenBank/DDBJ whole genome shotgun (WGS) entry which is preliminary data.</text>
</comment>
<dbReference type="Gene3D" id="1.20.1070.10">
    <property type="entry name" value="Rhodopsin 7-helix transmembrane proteins"/>
    <property type="match status" value="1"/>
</dbReference>
<keyword evidence="12" id="KW-1185">Reference proteome</keyword>
<feature type="compositionally biased region" description="Basic and acidic residues" evidence="9">
    <location>
        <begin position="288"/>
        <end position="326"/>
    </location>
</feature>
<protein>
    <recommendedName>
        <fullName evidence="13">G-protein coupled receptors family 1 profile domain-containing protein</fullName>
    </recommendedName>
</protein>
<dbReference type="InterPro" id="IPR000276">
    <property type="entry name" value="GPCR_Rhodpsn"/>
</dbReference>
<dbReference type="GO" id="GO:0005886">
    <property type="term" value="C:plasma membrane"/>
    <property type="evidence" value="ECO:0007669"/>
    <property type="project" value="UniProtKB-SubCell"/>
</dbReference>
<gene>
    <name evidence="11" type="ORF">PoB_000250100</name>
</gene>
<keyword evidence="6 10" id="KW-0472">Membrane</keyword>
<evidence type="ECO:0000256" key="9">
    <source>
        <dbReference type="SAM" id="MobiDB-lite"/>
    </source>
</evidence>
<evidence type="ECO:0000313" key="11">
    <source>
        <dbReference type="EMBL" id="GFN75995.1"/>
    </source>
</evidence>
<feature type="transmembrane region" description="Helical" evidence="10">
    <location>
        <begin position="43"/>
        <end position="66"/>
    </location>
</feature>
<evidence type="ECO:0000256" key="6">
    <source>
        <dbReference type="ARBA" id="ARBA00023136"/>
    </source>
</evidence>
<feature type="transmembrane region" description="Helical" evidence="10">
    <location>
        <begin position="73"/>
        <end position="92"/>
    </location>
</feature>
<reference evidence="11 12" key="1">
    <citation type="journal article" date="2021" name="Elife">
        <title>Chloroplast acquisition without the gene transfer in kleptoplastic sea slugs, Plakobranchus ocellatus.</title>
        <authorList>
            <person name="Maeda T."/>
            <person name="Takahashi S."/>
            <person name="Yoshida T."/>
            <person name="Shimamura S."/>
            <person name="Takaki Y."/>
            <person name="Nagai Y."/>
            <person name="Toyoda A."/>
            <person name="Suzuki Y."/>
            <person name="Arimoto A."/>
            <person name="Ishii H."/>
            <person name="Satoh N."/>
            <person name="Nishiyama T."/>
            <person name="Hasebe M."/>
            <person name="Maruyama T."/>
            <person name="Minagawa J."/>
            <person name="Obokata J."/>
            <person name="Shigenobu S."/>
        </authorList>
    </citation>
    <scope>NUCLEOTIDE SEQUENCE [LARGE SCALE GENOMIC DNA]</scope>
</reference>
<dbReference type="EMBL" id="BLXT01000311">
    <property type="protein sequence ID" value="GFN75995.1"/>
    <property type="molecule type" value="Genomic_DNA"/>
</dbReference>
<keyword evidence="4 10" id="KW-1133">Transmembrane helix</keyword>
<feature type="transmembrane region" description="Helical" evidence="10">
    <location>
        <begin position="245"/>
        <end position="275"/>
    </location>
</feature>
<evidence type="ECO:0000256" key="7">
    <source>
        <dbReference type="ARBA" id="ARBA00023170"/>
    </source>
</evidence>
<feature type="transmembrane region" description="Helical" evidence="10">
    <location>
        <begin position="112"/>
        <end position="135"/>
    </location>
</feature>
<evidence type="ECO:0000256" key="4">
    <source>
        <dbReference type="ARBA" id="ARBA00022989"/>
    </source>
</evidence>
<dbReference type="AlphaFoldDB" id="A0AAV3XAA9"/>
<comment type="subcellular location">
    <subcellularLocation>
        <location evidence="1">Cell membrane</location>
        <topology evidence="1">Multi-pass membrane protein</topology>
    </subcellularLocation>
</comment>
<organism evidence="11 12">
    <name type="scientific">Plakobranchus ocellatus</name>
    <dbReference type="NCBI Taxonomy" id="259542"/>
    <lineage>
        <taxon>Eukaryota</taxon>
        <taxon>Metazoa</taxon>
        <taxon>Spiralia</taxon>
        <taxon>Lophotrochozoa</taxon>
        <taxon>Mollusca</taxon>
        <taxon>Gastropoda</taxon>
        <taxon>Heterobranchia</taxon>
        <taxon>Euthyneura</taxon>
        <taxon>Panpulmonata</taxon>
        <taxon>Sacoglossa</taxon>
        <taxon>Placobranchoidea</taxon>
        <taxon>Plakobranchidae</taxon>
        <taxon>Plakobranchus</taxon>
    </lineage>
</organism>
<evidence type="ECO:0000256" key="1">
    <source>
        <dbReference type="ARBA" id="ARBA00004651"/>
    </source>
</evidence>
<dbReference type="PANTHER" id="PTHR24230:SF75">
    <property type="entry name" value="RELAXIN FAMILY PEPTIDE RECEPTOR 3"/>
    <property type="match status" value="1"/>
</dbReference>
<evidence type="ECO:0000313" key="12">
    <source>
        <dbReference type="Proteomes" id="UP000735302"/>
    </source>
</evidence>
<evidence type="ECO:0000256" key="10">
    <source>
        <dbReference type="SAM" id="Phobius"/>
    </source>
</evidence>
<dbReference type="GO" id="GO:0008528">
    <property type="term" value="F:G protein-coupled peptide receptor activity"/>
    <property type="evidence" value="ECO:0007669"/>
    <property type="project" value="TreeGrafter"/>
</dbReference>
<evidence type="ECO:0000256" key="8">
    <source>
        <dbReference type="ARBA" id="ARBA00023224"/>
    </source>
</evidence>
<feature type="compositionally biased region" description="Basic and acidic residues" evidence="9">
    <location>
        <begin position="339"/>
        <end position="355"/>
    </location>
</feature>
<feature type="transmembrane region" description="Helical" evidence="10">
    <location>
        <begin position="427"/>
        <end position="446"/>
    </location>
</feature>
<feature type="transmembrane region" description="Helical" evidence="10">
    <location>
        <begin position="384"/>
        <end position="407"/>
    </location>
</feature>
<proteinExistence type="predicted"/>
<accession>A0AAV3XAA9</accession>
<evidence type="ECO:0008006" key="13">
    <source>
        <dbReference type="Google" id="ProtNLM"/>
    </source>
</evidence>
<feature type="transmembrane region" description="Helical" evidence="10">
    <location>
        <begin position="203"/>
        <end position="222"/>
    </location>
</feature>
<dbReference type="SUPFAM" id="SSF81321">
    <property type="entry name" value="Family A G protein-coupled receptor-like"/>
    <property type="match status" value="2"/>
</dbReference>